<gene>
    <name evidence="1" type="primary">ORF42482</name>
</gene>
<evidence type="ECO:0000313" key="1">
    <source>
        <dbReference type="EMBL" id="CEK61515.1"/>
    </source>
</evidence>
<name>A0A0B6Z1F6_9EUPU</name>
<accession>A0A0B6Z1F6</accession>
<organism evidence="1">
    <name type="scientific">Arion vulgaris</name>
    <dbReference type="NCBI Taxonomy" id="1028688"/>
    <lineage>
        <taxon>Eukaryota</taxon>
        <taxon>Metazoa</taxon>
        <taxon>Spiralia</taxon>
        <taxon>Lophotrochozoa</taxon>
        <taxon>Mollusca</taxon>
        <taxon>Gastropoda</taxon>
        <taxon>Heterobranchia</taxon>
        <taxon>Euthyneura</taxon>
        <taxon>Panpulmonata</taxon>
        <taxon>Eupulmonata</taxon>
        <taxon>Stylommatophora</taxon>
        <taxon>Helicina</taxon>
        <taxon>Arionoidea</taxon>
        <taxon>Arionidae</taxon>
        <taxon>Arion</taxon>
    </lineage>
</organism>
<dbReference type="AlphaFoldDB" id="A0A0B6Z1F6"/>
<protein>
    <submittedName>
        <fullName evidence="1">Uncharacterized protein</fullName>
    </submittedName>
</protein>
<feature type="non-terminal residue" evidence="1">
    <location>
        <position position="1"/>
    </location>
</feature>
<proteinExistence type="predicted"/>
<dbReference type="EMBL" id="HACG01014650">
    <property type="protein sequence ID" value="CEK61515.1"/>
    <property type="molecule type" value="Transcribed_RNA"/>
</dbReference>
<feature type="non-terminal residue" evidence="1">
    <location>
        <position position="94"/>
    </location>
</feature>
<reference evidence="1" key="1">
    <citation type="submission" date="2014-12" db="EMBL/GenBank/DDBJ databases">
        <title>Insight into the proteome of Arion vulgaris.</title>
        <authorList>
            <person name="Aradska J."/>
            <person name="Bulat T."/>
            <person name="Smidak R."/>
            <person name="Sarate P."/>
            <person name="Gangsoo J."/>
            <person name="Sialana F."/>
            <person name="Bilban M."/>
            <person name="Lubec G."/>
        </authorList>
    </citation>
    <scope>NUCLEOTIDE SEQUENCE</scope>
    <source>
        <tissue evidence="1">Skin</tissue>
    </source>
</reference>
<sequence length="94" mass="10543">IYIDNAEANQGQSCNRKLSSQVADNMDGQVTKRVKVEQSDGYSEYEESHSSIQGYVLNSEYFHMIQGSKILKPKTSNKLVDVSNEHSDVDVSNE</sequence>